<dbReference type="EMBL" id="JAAIKR010000012">
    <property type="protein sequence ID" value="MBR9728728.1"/>
    <property type="molecule type" value="Genomic_DNA"/>
</dbReference>
<dbReference type="SUPFAM" id="SSF53335">
    <property type="entry name" value="S-adenosyl-L-methionine-dependent methyltransferases"/>
    <property type="match status" value="1"/>
</dbReference>
<dbReference type="GO" id="GO:0008168">
    <property type="term" value="F:methyltransferase activity"/>
    <property type="evidence" value="ECO:0007669"/>
    <property type="project" value="UniProtKB-KW"/>
</dbReference>
<accession>A0ABS5I3X4</accession>
<keyword evidence="2" id="KW-1185">Reference proteome</keyword>
<name>A0ABS5I3X4_9GAMM</name>
<keyword evidence="1" id="KW-0489">Methyltransferase</keyword>
<dbReference type="CDD" id="cd02440">
    <property type="entry name" value="AdoMet_MTases"/>
    <property type="match status" value="1"/>
</dbReference>
<evidence type="ECO:0000313" key="2">
    <source>
        <dbReference type="Proteomes" id="UP000811844"/>
    </source>
</evidence>
<dbReference type="InterPro" id="IPR029063">
    <property type="entry name" value="SAM-dependent_MTases_sf"/>
</dbReference>
<dbReference type="RefSeq" id="WP_153664978.1">
    <property type="nucleotide sequence ID" value="NZ_JAAIKR010000012.1"/>
</dbReference>
<protein>
    <submittedName>
        <fullName evidence="1">Class I SAM-dependent methyltransferase</fullName>
    </submittedName>
</protein>
<dbReference type="Proteomes" id="UP000811844">
    <property type="component" value="Unassembled WGS sequence"/>
</dbReference>
<dbReference type="GO" id="GO:0032259">
    <property type="term" value="P:methylation"/>
    <property type="evidence" value="ECO:0007669"/>
    <property type="project" value="UniProtKB-KW"/>
</dbReference>
<keyword evidence="1" id="KW-0808">Transferase</keyword>
<gene>
    <name evidence="1" type="ORF">G3R48_12150</name>
</gene>
<sequence>MPTCPLCLHENLDEFHQDKHRQYWQCPICDLVSVPASFHLSADAEKAVYDLHDNAFADEGYQRFLSRTLTPLLQRVPQDAVGLDFGCGEGAVLSHMAAKQGVKVHNYDLYYHPFAERLTGQYDFICLTEVIEHIYDAHGLIEQLTHMLKPGGILAVMTKRVLGHAEFIHWHYKNDPTHINFYSQTTFEWIAKQHDGWQCEVIDKDVVFITLA</sequence>
<evidence type="ECO:0000313" key="1">
    <source>
        <dbReference type="EMBL" id="MBR9728728.1"/>
    </source>
</evidence>
<reference evidence="1 2" key="1">
    <citation type="submission" date="2020-02" db="EMBL/GenBank/DDBJ databases">
        <title>Shewanella WXL01 sp. nov., a marine bacterium isolated from green algae in Luhuitou Fringing Reef (Northern South China Sea).</title>
        <authorList>
            <person name="Wang X."/>
        </authorList>
    </citation>
    <scope>NUCLEOTIDE SEQUENCE [LARGE SCALE GENOMIC DNA]</scope>
    <source>
        <strain evidence="1 2">MCCC 1A01895</strain>
    </source>
</reference>
<comment type="caution">
    <text evidence="1">The sequence shown here is derived from an EMBL/GenBank/DDBJ whole genome shotgun (WGS) entry which is preliminary data.</text>
</comment>
<organism evidence="1 2">
    <name type="scientific">Shewanella intestini</name>
    <dbReference type="NCBI Taxonomy" id="2017544"/>
    <lineage>
        <taxon>Bacteria</taxon>
        <taxon>Pseudomonadati</taxon>
        <taxon>Pseudomonadota</taxon>
        <taxon>Gammaproteobacteria</taxon>
        <taxon>Alteromonadales</taxon>
        <taxon>Shewanellaceae</taxon>
        <taxon>Shewanella</taxon>
    </lineage>
</organism>
<proteinExistence type="predicted"/>
<dbReference type="Pfam" id="PF13489">
    <property type="entry name" value="Methyltransf_23"/>
    <property type="match status" value="1"/>
</dbReference>
<dbReference type="Gene3D" id="3.40.50.150">
    <property type="entry name" value="Vaccinia Virus protein VP39"/>
    <property type="match status" value="2"/>
</dbReference>